<evidence type="ECO:0000313" key="2">
    <source>
        <dbReference type="EMBL" id="EEF34626.1"/>
    </source>
</evidence>
<name>B9SP46_RICCO</name>
<dbReference type="Proteomes" id="UP000008311">
    <property type="component" value="Unassembled WGS sequence"/>
</dbReference>
<sequence>METKLKIENTTQKQENENNQNKETPQNFAKLAKKSATLQMMNLKNPNSKTKKKENLLNSETQGNGEGRNGKMWKLMEREDLVELGVRRDQFVWILSKIGLRACLGVGESEGN</sequence>
<dbReference type="AlphaFoldDB" id="B9SP46"/>
<protein>
    <submittedName>
        <fullName evidence="2">Uncharacterized protein</fullName>
    </submittedName>
</protein>
<evidence type="ECO:0000313" key="3">
    <source>
        <dbReference type="Proteomes" id="UP000008311"/>
    </source>
</evidence>
<dbReference type="EMBL" id="EQ974060">
    <property type="protein sequence ID" value="EEF34626.1"/>
    <property type="molecule type" value="Genomic_DNA"/>
</dbReference>
<organism evidence="2 3">
    <name type="scientific">Ricinus communis</name>
    <name type="common">Castor bean</name>
    <dbReference type="NCBI Taxonomy" id="3988"/>
    <lineage>
        <taxon>Eukaryota</taxon>
        <taxon>Viridiplantae</taxon>
        <taxon>Streptophyta</taxon>
        <taxon>Embryophyta</taxon>
        <taxon>Tracheophyta</taxon>
        <taxon>Spermatophyta</taxon>
        <taxon>Magnoliopsida</taxon>
        <taxon>eudicotyledons</taxon>
        <taxon>Gunneridae</taxon>
        <taxon>Pentapetalae</taxon>
        <taxon>rosids</taxon>
        <taxon>fabids</taxon>
        <taxon>Malpighiales</taxon>
        <taxon>Euphorbiaceae</taxon>
        <taxon>Acalyphoideae</taxon>
        <taxon>Acalypheae</taxon>
        <taxon>Ricinus</taxon>
    </lineage>
</organism>
<gene>
    <name evidence="2" type="ORF">RCOM_0617620</name>
</gene>
<proteinExistence type="predicted"/>
<dbReference type="InParanoid" id="B9SP46"/>
<accession>B9SP46</accession>
<evidence type="ECO:0000256" key="1">
    <source>
        <dbReference type="SAM" id="MobiDB-lite"/>
    </source>
</evidence>
<keyword evidence="3" id="KW-1185">Reference proteome</keyword>
<reference evidence="3" key="1">
    <citation type="journal article" date="2010" name="Nat. Biotechnol.">
        <title>Draft genome sequence of the oilseed species Ricinus communis.</title>
        <authorList>
            <person name="Chan A.P."/>
            <person name="Crabtree J."/>
            <person name="Zhao Q."/>
            <person name="Lorenzi H."/>
            <person name="Orvis J."/>
            <person name="Puiu D."/>
            <person name="Melake-Berhan A."/>
            <person name="Jones K.M."/>
            <person name="Redman J."/>
            <person name="Chen G."/>
            <person name="Cahoon E.B."/>
            <person name="Gedil M."/>
            <person name="Stanke M."/>
            <person name="Haas B.J."/>
            <person name="Wortman J.R."/>
            <person name="Fraser-Liggett C.M."/>
            <person name="Ravel J."/>
            <person name="Rabinowicz P.D."/>
        </authorList>
    </citation>
    <scope>NUCLEOTIDE SEQUENCE [LARGE SCALE GENOMIC DNA]</scope>
    <source>
        <strain evidence="3">cv. Hale</strain>
    </source>
</reference>
<feature type="region of interest" description="Disordered" evidence="1">
    <location>
        <begin position="1"/>
        <end position="26"/>
    </location>
</feature>
<feature type="compositionally biased region" description="Low complexity" evidence="1">
    <location>
        <begin position="8"/>
        <end position="26"/>
    </location>
</feature>
<feature type="region of interest" description="Disordered" evidence="1">
    <location>
        <begin position="43"/>
        <end position="71"/>
    </location>
</feature>